<dbReference type="Pfam" id="PF00271">
    <property type="entry name" value="Helicase_C"/>
    <property type="match status" value="1"/>
</dbReference>
<feature type="compositionally biased region" description="Basic and acidic residues" evidence="8">
    <location>
        <begin position="84"/>
        <end position="94"/>
    </location>
</feature>
<dbReference type="Gene3D" id="3.40.50.300">
    <property type="entry name" value="P-loop containing nucleotide triphosphate hydrolases"/>
    <property type="match status" value="2"/>
</dbReference>
<reference evidence="12" key="1">
    <citation type="submission" date="2023-08" db="EMBL/GenBank/DDBJ databases">
        <authorList>
            <person name="Audoor S."/>
            <person name="Bilcke G."/>
        </authorList>
    </citation>
    <scope>NUCLEOTIDE SEQUENCE</scope>
</reference>
<dbReference type="SUPFAM" id="SSF52540">
    <property type="entry name" value="P-loop containing nucleoside triphosphate hydrolases"/>
    <property type="match status" value="1"/>
</dbReference>
<dbReference type="EMBL" id="CAKOGP040001881">
    <property type="protein sequence ID" value="CAJ1955181.1"/>
    <property type="molecule type" value="Genomic_DNA"/>
</dbReference>
<feature type="domain" description="Helicase C-terminal" evidence="10">
    <location>
        <begin position="363"/>
        <end position="522"/>
    </location>
</feature>
<dbReference type="InterPro" id="IPR027417">
    <property type="entry name" value="P-loop_NTPase"/>
</dbReference>
<evidence type="ECO:0000256" key="2">
    <source>
        <dbReference type="ARBA" id="ARBA00022741"/>
    </source>
</evidence>
<dbReference type="GO" id="GO:0003676">
    <property type="term" value="F:nucleic acid binding"/>
    <property type="evidence" value="ECO:0007669"/>
    <property type="project" value="InterPro"/>
</dbReference>
<dbReference type="InterPro" id="IPR000629">
    <property type="entry name" value="RNA-helicase_DEAD-box_CS"/>
</dbReference>
<dbReference type="PANTHER" id="PTHR47958">
    <property type="entry name" value="ATP-DEPENDENT RNA HELICASE DBP3"/>
    <property type="match status" value="1"/>
</dbReference>
<dbReference type="PROSITE" id="PS51195">
    <property type="entry name" value="Q_MOTIF"/>
    <property type="match status" value="1"/>
</dbReference>
<comment type="caution">
    <text evidence="12">The sequence shown here is derived from an EMBL/GenBank/DDBJ whole genome shotgun (WGS) entry which is preliminary data.</text>
</comment>
<comment type="similarity">
    <text evidence="7">Belongs to the DEAD box helicase family.</text>
</comment>
<dbReference type="SMART" id="SM00487">
    <property type="entry name" value="DEXDc"/>
    <property type="match status" value="1"/>
</dbReference>
<dbReference type="GO" id="GO:0016787">
    <property type="term" value="F:hydrolase activity"/>
    <property type="evidence" value="ECO:0007669"/>
    <property type="project" value="UniProtKB-KW"/>
</dbReference>
<proteinExistence type="inferred from homology"/>
<feature type="domain" description="Helicase ATP-binding" evidence="9">
    <location>
        <begin position="152"/>
        <end position="330"/>
    </location>
</feature>
<gene>
    <name evidence="12" type="ORF">CYCCA115_LOCUS15624</name>
</gene>
<keyword evidence="5 7" id="KW-0067">ATP-binding</keyword>
<evidence type="ECO:0000256" key="7">
    <source>
        <dbReference type="RuleBase" id="RU000492"/>
    </source>
</evidence>
<feature type="compositionally biased region" description="Gly residues" evidence="8">
    <location>
        <begin position="527"/>
        <end position="543"/>
    </location>
</feature>
<feature type="region of interest" description="Disordered" evidence="8">
    <location>
        <begin position="75"/>
        <end position="94"/>
    </location>
</feature>
<protein>
    <recommendedName>
        <fullName evidence="1">RNA helicase</fullName>
        <ecNumber evidence="1">3.6.4.13</ecNumber>
    </recommendedName>
</protein>
<dbReference type="PROSITE" id="PS51192">
    <property type="entry name" value="HELICASE_ATP_BIND_1"/>
    <property type="match status" value="1"/>
</dbReference>
<dbReference type="InterPro" id="IPR014001">
    <property type="entry name" value="Helicase_ATP-bd"/>
</dbReference>
<evidence type="ECO:0000259" key="11">
    <source>
        <dbReference type="PROSITE" id="PS51195"/>
    </source>
</evidence>
<dbReference type="InterPro" id="IPR014014">
    <property type="entry name" value="RNA_helicase_DEAD_Q_motif"/>
</dbReference>
<dbReference type="EC" id="3.6.4.13" evidence="1"/>
<evidence type="ECO:0000256" key="4">
    <source>
        <dbReference type="ARBA" id="ARBA00022806"/>
    </source>
</evidence>
<evidence type="ECO:0000256" key="3">
    <source>
        <dbReference type="ARBA" id="ARBA00022801"/>
    </source>
</evidence>
<evidence type="ECO:0000313" key="13">
    <source>
        <dbReference type="Proteomes" id="UP001295423"/>
    </source>
</evidence>
<keyword evidence="4 7" id="KW-0347">Helicase</keyword>
<feature type="region of interest" description="Disordered" evidence="8">
    <location>
        <begin position="31"/>
        <end position="70"/>
    </location>
</feature>
<evidence type="ECO:0000259" key="10">
    <source>
        <dbReference type="PROSITE" id="PS51194"/>
    </source>
</evidence>
<feature type="domain" description="DEAD-box RNA helicase Q" evidence="11">
    <location>
        <begin position="121"/>
        <end position="149"/>
    </location>
</feature>
<dbReference type="FunFam" id="3.40.50.300:FF:000008">
    <property type="entry name" value="ATP-dependent RNA helicase RhlB"/>
    <property type="match status" value="1"/>
</dbReference>
<accession>A0AAD2FWV3</accession>
<dbReference type="GO" id="GO:0003724">
    <property type="term" value="F:RNA helicase activity"/>
    <property type="evidence" value="ECO:0007669"/>
    <property type="project" value="UniProtKB-EC"/>
</dbReference>
<evidence type="ECO:0000256" key="6">
    <source>
        <dbReference type="PROSITE-ProRule" id="PRU00552"/>
    </source>
</evidence>
<dbReference type="PROSITE" id="PS51194">
    <property type="entry name" value="HELICASE_CTER"/>
    <property type="match status" value="1"/>
</dbReference>
<dbReference type="CDD" id="cd18787">
    <property type="entry name" value="SF2_C_DEAD"/>
    <property type="match status" value="1"/>
</dbReference>
<keyword evidence="3 7" id="KW-0378">Hydrolase</keyword>
<evidence type="ECO:0000256" key="8">
    <source>
        <dbReference type="SAM" id="MobiDB-lite"/>
    </source>
</evidence>
<feature type="region of interest" description="Disordered" evidence="8">
    <location>
        <begin position="565"/>
        <end position="587"/>
    </location>
</feature>
<keyword evidence="13" id="KW-1185">Reference proteome</keyword>
<evidence type="ECO:0000313" key="12">
    <source>
        <dbReference type="EMBL" id="CAJ1955181.1"/>
    </source>
</evidence>
<evidence type="ECO:0000256" key="5">
    <source>
        <dbReference type="ARBA" id="ARBA00022840"/>
    </source>
</evidence>
<dbReference type="AlphaFoldDB" id="A0AAD2FWV3"/>
<feature type="region of interest" description="Disordered" evidence="8">
    <location>
        <begin position="524"/>
        <end position="543"/>
    </location>
</feature>
<evidence type="ECO:0000256" key="1">
    <source>
        <dbReference type="ARBA" id="ARBA00012552"/>
    </source>
</evidence>
<dbReference type="Proteomes" id="UP001295423">
    <property type="component" value="Unassembled WGS sequence"/>
</dbReference>
<dbReference type="PROSITE" id="PS00039">
    <property type="entry name" value="DEAD_ATP_HELICASE"/>
    <property type="match status" value="1"/>
</dbReference>
<keyword evidence="2 7" id="KW-0547">Nucleotide-binding</keyword>
<feature type="short sequence motif" description="Q motif" evidence="6">
    <location>
        <begin position="121"/>
        <end position="149"/>
    </location>
</feature>
<dbReference type="SMART" id="SM00490">
    <property type="entry name" value="HELICc"/>
    <property type="match status" value="1"/>
</dbReference>
<organism evidence="12 13">
    <name type="scientific">Cylindrotheca closterium</name>
    <dbReference type="NCBI Taxonomy" id="2856"/>
    <lineage>
        <taxon>Eukaryota</taxon>
        <taxon>Sar</taxon>
        <taxon>Stramenopiles</taxon>
        <taxon>Ochrophyta</taxon>
        <taxon>Bacillariophyta</taxon>
        <taxon>Bacillariophyceae</taxon>
        <taxon>Bacillariophycidae</taxon>
        <taxon>Bacillariales</taxon>
        <taxon>Bacillariaceae</taxon>
        <taxon>Cylindrotheca</taxon>
    </lineage>
</organism>
<dbReference type="InterPro" id="IPR011545">
    <property type="entry name" value="DEAD/DEAH_box_helicase_dom"/>
</dbReference>
<dbReference type="GO" id="GO:0005524">
    <property type="term" value="F:ATP binding"/>
    <property type="evidence" value="ECO:0007669"/>
    <property type="project" value="UniProtKB-KW"/>
</dbReference>
<evidence type="ECO:0000259" key="9">
    <source>
        <dbReference type="PROSITE" id="PS51192"/>
    </source>
</evidence>
<dbReference type="InterPro" id="IPR001650">
    <property type="entry name" value="Helicase_C-like"/>
</dbReference>
<dbReference type="Pfam" id="PF00270">
    <property type="entry name" value="DEAD"/>
    <property type="match status" value="1"/>
</dbReference>
<sequence>MIEEKKEDKTAKKAAMKKEAEALGITYEELKKKHKRKRREAETLDSEEHKGEMKRLRSYSKEFDENDAKRRRTRLMDAAEENEATTKAEKKLSPDEWRKEHTLTVLGHGANRDIKIPNPYIEFSDAPFSPKIQTSLSRAGFARPSIIQAQAWPLAVQGNDLISVAKTGSGKTCGFLMPVFHHHDKSGNGFQRGVRPKPILLVLAPTRELSVQIMEETQKFGRPIGVRSVCCYGGASKYPQIAALERGVECIIATPGRLNDLLEMRKADLSTIKFLVLDEADRMLDMGFEPQIRSIIEKIPKARQTLLFSATWPKEIQRLAFDFLKDPVQINVGEVNVLVANKDIKQEIVMCRDDEKLDKLTDILKDLVASSNEDSSRVAGGGKAHAKLIVFVAKKISCHDLANHLWNEGFAVDSLHGDRAQWERTKVMNAFKDGTLRMLIATDVAARGLDVKDVGVVVNYDMPCGVNAVEDYVHRIGRTGRAGAKGKAFTFFTPGDKKCATKLVEVLQKAEQDIPAELQAMARPRGFGRGGGRGGGRGYGRGYGGGGGGRGRGYMSGGGGRGNRYGGGRGYGGGGGGRSYGGGRGRY</sequence>
<name>A0AAD2FWV3_9STRA</name>
<feature type="compositionally biased region" description="Basic and acidic residues" evidence="8">
    <location>
        <begin position="39"/>
        <end position="68"/>
    </location>
</feature>